<dbReference type="GO" id="GO:0016020">
    <property type="term" value="C:membrane"/>
    <property type="evidence" value="ECO:0007669"/>
    <property type="project" value="TreeGrafter"/>
</dbReference>
<dbReference type="GO" id="GO:0008270">
    <property type="term" value="F:zinc ion binding"/>
    <property type="evidence" value="ECO:0007669"/>
    <property type="project" value="TreeGrafter"/>
</dbReference>
<dbReference type="AlphaFoldDB" id="A0A9W6WHX1"/>
<dbReference type="Gene3D" id="2.170.150.10">
    <property type="entry name" value="Metal Binding Protein, Guanine Nucleotide Exchange Factor, Chain A"/>
    <property type="match status" value="1"/>
</dbReference>
<evidence type="ECO:0000256" key="1">
    <source>
        <dbReference type="ARBA" id="ARBA00022448"/>
    </source>
</evidence>
<dbReference type="EMBL" id="BSXN01000918">
    <property type="protein sequence ID" value="GME70564.1"/>
    <property type="molecule type" value="Genomic_DNA"/>
</dbReference>
<dbReference type="PANTHER" id="PTHR13276:SF0">
    <property type="entry name" value="GUANINE NUCLEOTIDE EXCHANGE FACTOR MSS4"/>
    <property type="match status" value="1"/>
</dbReference>
<dbReference type="PROSITE" id="PS51796">
    <property type="entry name" value="MSS4"/>
    <property type="match status" value="1"/>
</dbReference>
<sequence>MASKIHFNKIKDEKDKTYIIRCPFKNCNSRIIQVSPELSKKLPRYNINNLENVLISILDNDEHGTEESDDSRISIGARSDGSAASNLKKLIKLNDMWDFDNIGVSRPNSNLINESFIIKDVDYIDSDNLKDDIGKSIEVIRYLVCADCDRGPIGIAANIIDSISEEQDGQGKDLDKVNANPNTLVYFLSVDSVLYELKD</sequence>
<dbReference type="SUPFAM" id="SSF51316">
    <property type="entry name" value="Mss4-like"/>
    <property type="match status" value="1"/>
</dbReference>
<comment type="caution">
    <text evidence="4">The sequence shown here is derived from an EMBL/GenBank/DDBJ whole genome shotgun (WGS) entry which is preliminary data.</text>
</comment>
<dbReference type="InterPro" id="IPR007515">
    <property type="entry name" value="Mss4"/>
</dbReference>
<name>A0A9W6WHX1_CANBO</name>
<dbReference type="GO" id="GO:0005085">
    <property type="term" value="F:guanyl-nucleotide exchange factor activity"/>
    <property type="evidence" value="ECO:0007669"/>
    <property type="project" value="UniProtKB-KW"/>
</dbReference>
<evidence type="ECO:0000313" key="4">
    <source>
        <dbReference type="EMBL" id="GME70564.1"/>
    </source>
</evidence>
<keyword evidence="5" id="KW-1185">Reference proteome</keyword>
<evidence type="ECO:0000256" key="2">
    <source>
        <dbReference type="ARBA" id="ARBA00022658"/>
    </source>
</evidence>
<dbReference type="Proteomes" id="UP001165120">
    <property type="component" value="Unassembled WGS sequence"/>
</dbReference>
<keyword evidence="3" id="KW-0653">Protein transport</keyword>
<protein>
    <submittedName>
        <fullName evidence="4">Unnamed protein product</fullName>
    </submittedName>
</protein>
<dbReference type="GO" id="GO:0015031">
    <property type="term" value="P:protein transport"/>
    <property type="evidence" value="ECO:0007669"/>
    <property type="project" value="UniProtKB-KW"/>
</dbReference>
<reference evidence="4" key="1">
    <citation type="submission" date="2023-04" db="EMBL/GenBank/DDBJ databases">
        <title>Candida boidinii NBRC 10035.</title>
        <authorList>
            <person name="Ichikawa N."/>
            <person name="Sato H."/>
            <person name="Tonouchi N."/>
        </authorList>
    </citation>
    <scope>NUCLEOTIDE SEQUENCE</scope>
    <source>
        <strain evidence="4">NBRC 10035</strain>
    </source>
</reference>
<keyword evidence="2" id="KW-0344">Guanine-nucleotide releasing factor</keyword>
<dbReference type="Pfam" id="PF04421">
    <property type="entry name" value="Mss4"/>
    <property type="match status" value="1"/>
</dbReference>
<organism evidence="4 5">
    <name type="scientific">Candida boidinii</name>
    <name type="common">Yeast</name>
    <dbReference type="NCBI Taxonomy" id="5477"/>
    <lineage>
        <taxon>Eukaryota</taxon>
        <taxon>Fungi</taxon>
        <taxon>Dikarya</taxon>
        <taxon>Ascomycota</taxon>
        <taxon>Saccharomycotina</taxon>
        <taxon>Pichiomycetes</taxon>
        <taxon>Pichiales</taxon>
        <taxon>Pichiaceae</taxon>
        <taxon>Ogataea</taxon>
        <taxon>Ogataea/Candida clade</taxon>
    </lineage>
</organism>
<evidence type="ECO:0000313" key="5">
    <source>
        <dbReference type="Proteomes" id="UP001165120"/>
    </source>
</evidence>
<dbReference type="PANTHER" id="PTHR13276">
    <property type="entry name" value="GUANINE NUCLEOTIDE EXCHANGE FACTOR MSS4"/>
    <property type="match status" value="1"/>
</dbReference>
<dbReference type="InterPro" id="IPR011057">
    <property type="entry name" value="Mss4-like_sf"/>
</dbReference>
<accession>A0A9W6WHX1</accession>
<dbReference type="GO" id="GO:0007264">
    <property type="term" value="P:small GTPase-mediated signal transduction"/>
    <property type="evidence" value="ECO:0007669"/>
    <property type="project" value="InterPro"/>
</dbReference>
<keyword evidence="1" id="KW-0813">Transport</keyword>
<proteinExistence type="predicted"/>
<gene>
    <name evidence="4" type="ORF">Cboi02_000287800</name>
</gene>
<dbReference type="GO" id="GO:0006892">
    <property type="term" value="P:post-Golgi vesicle-mediated transport"/>
    <property type="evidence" value="ECO:0007669"/>
    <property type="project" value="TreeGrafter"/>
</dbReference>
<evidence type="ECO:0000256" key="3">
    <source>
        <dbReference type="ARBA" id="ARBA00022927"/>
    </source>
</evidence>
<dbReference type="InterPro" id="IPR011323">
    <property type="entry name" value="Mss4/transl-control_tumour"/>
</dbReference>
<dbReference type="GO" id="GO:0005829">
    <property type="term" value="C:cytosol"/>
    <property type="evidence" value="ECO:0007669"/>
    <property type="project" value="TreeGrafter"/>
</dbReference>